<name>A0AAD6NLV9_DREDA</name>
<feature type="region of interest" description="Disordered" evidence="1">
    <location>
        <begin position="288"/>
        <end position="311"/>
    </location>
</feature>
<sequence length="647" mass="74093">MRISVTDANGQIQNHGDPKRNYPLTVLVRSRRQKVMFVTPEMSHKLPEMRLVDAAIMRMTPNQGFGRYSPFKFEGKSYPKMESHDPFTELQWKPDPKNRKPTAHHILMTFGVDAGPPSSKLQKPGSGCPTMVRYLLHLSDLMVTRADEPQRHAHELCNFVVPYTILWGLIMLRSFNRWWTVPGLMNESMWCWMNPRPDHKNDTEAFKPVNATALQDNVYLKIWMCVPANAEPQSLLFTLTHRGDIPDPTDSTGEGETDAEGDEFEPYQPYRYMPSSSQPKNIPRELARPERMPPESMPHKSRVSVHSRESFPSRTRGFEDYEQFGAPVSTSHMPTRWEDNTLPTAPLQFETDTQDPFHNPPPSSWRRPVLEDTFHGNQYSLEKHYMNRVLPNELVHPHLTRKQFEDLIWKGTGIPLTAPAVAPETVADRTERSHPEDARHTDYPMEMPFSSHGRADGFEYVDASRQPHVNQFGHEEIFPTDEYNDFEPSDEPFSQSVPKHAHGISAPSSTPRHRKPRYESTRTGYGQQWVDPDPNPVDPHAPTSPLYRLSSLPPSSYQSPRAYPHGDMLPHEPANIDHSMAYNQSNWDEADAAGSFGYRPSGRSDRQHWSEYSSRPDGRPGGQNTKMPGDPRQGYSSSPPRSYWPKD</sequence>
<proteinExistence type="predicted"/>
<feature type="compositionally biased region" description="Acidic residues" evidence="1">
    <location>
        <begin position="480"/>
        <end position="490"/>
    </location>
</feature>
<dbReference type="EMBL" id="JAQGDS010000004">
    <property type="protein sequence ID" value="KAJ6261593.1"/>
    <property type="molecule type" value="Genomic_DNA"/>
</dbReference>
<feature type="compositionally biased region" description="Low complexity" evidence="1">
    <location>
        <begin position="544"/>
        <end position="561"/>
    </location>
</feature>
<feature type="compositionally biased region" description="Basic and acidic residues" evidence="1">
    <location>
        <begin position="602"/>
        <end position="618"/>
    </location>
</feature>
<feature type="region of interest" description="Disordered" evidence="1">
    <location>
        <begin position="591"/>
        <end position="647"/>
    </location>
</feature>
<comment type="caution">
    <text evidence="2">The sequence shown here is derived from an EMBL/GenBank/DDBJ whole genome shotgun (WGS) entry which is preliminary data.</text>
</comment>
<gene>
    <name evidence="2" type="ORF">Dda_4263</name>
</gene>
<evidence type="ECO:0000313" key="3">
    <source>
        <dbReference type="Proteomes" id="UP001221413"/>
    </source>
</evidence>
<dbReference type="AlphaFoldDB" id="A0AAD6NLV9"/>
<keyword evidence="3" id="KW-1185">Reference proteome</keyword>
<feature type="region of interest" description="Disordered" evidence="1">
    <location>
        <begin position="480"/>
        <end position="575"/>
    </location>
</feature>
<feature type="region of interest" description="Disordered" evidence="1">
    <location>
        <begin position="348"/>
        <end position="368"/>
    </location>
</feature>
<evidence type="ECO:0000313" key="2">
    <source>
        <dbReference type="EMBL" id="KAJ6261593.1"/>
    </source>
</evidence>
<reference evidence="2" key="1">
    <citation type="submission" date="2023-01" db="EMBL/GenBank/DDBJ databases">
        <title>The chitinases involved in constricting ring structure development in the nematode-trapping fungus Drechslerella dactyloides.</title>
        <authorList>
            <person name="Wang R."/>
            <person name="Zhang L."/>
            <person name="Tang P."/>
            <person name="Li S."/>
            <person name="Liang L."/>
        </authorList>
    </citation>
    <scope>NUCLEOTIDE SEQUENCE</scope>
    <source>
        <strain evidence="2">YMF1.00031</strain>
    </source>
</reference>
<protein>
    <submittedName>
        <fullName evidence="2">Uncharacterized protein</fullName>
    </submittedName>
</protein>
<feature type="compositionally biased region" description="Acidic residues" evidence="1">
    <location>
        <begin position="253"/>
        <end position="265"/>
    </location>
</feature>
<evidence type="ECO:0000256" key="1">
    <source>
        <dbReference type="SAM" id="MobiDB-lite"/>
    </source>
</evidence>
<feature type="compositionally biased region" description="Polar residues" evidence="1">
    <location>
        <begin position="1"/>
        <end position="14"/>
    </location>
</feature>
<feature type="region of interest" description="Disordered" evidence="1">
    <location>
        <begin position="244"/>
        <end position="265"/>
    </location>
</feature>
<feature type="region of interest" description="Disordered" evidence="1">
    <location>
        <begin position="1"/>
        <end position="20"/>
    </location>
</feature>
<dbReference type="Proteomes" id="UP001221413">
    <property type="component" value="Unassembled WGS sequence"/>
</dbReference>
<feature type="compositionally biased region" description="Basic and acidic residues" evidence="1">
    <location>
        <begin position="426"/>
        <end position="443"/>
    </location>
</feature>
<organism evidence="2 3">
    <name type="scientific">Drechslerella dactyloides</name>
    <name type="common">Nematode-trapping fungus</name>
    <name type="synonym">Arthrobotrys dactyloides</name>
    <dbReference type="NCBI Taxonomy" id="74499"/>
    <lineage>
        <taxon>Eukaryota</taxon>
        <taxon>Fungi</taxon>
        <taxon>Dikarya</taxon>
        <taxon>Ascomycota</taxon>
        <taxon>Pezizomycotina</taxon>
        <taxon>Orbiliomycetes</taxon>
        <taxon>Orbiliales</taxon>
        <taxon>Orbiliaceae</taxon>
        <taxon>Drechslerella</taxon>
    </lineage>
</organism>
<feature type="region of interest" description="Disordered" evidence="1">
    <location>
        <begin position="424"/>
        <end position="445"/>
    </location>
</feature>
<accession>A0AAD6NLV9</accession>